<feature type="domain" description="EH" evidence="17">
    <location>
        <begin position="428"/>
        <end position="507"/>
    </location>
</feature>
<dbReference type="InterPro" id="IPR002100">
    <property type="entry name" value="TF_MADSbox"/>
</dbReference>
<feature type="domain" description="EF-hand" evidence="19">
    <location>
        <begin position="427"/>
        <end position="462"/>
    </location>
</feature>
<evidence type="ECO:0000256" key="12">
    <source>
        <dbReference type="ARBA" id="ARBA00023136"/>
    </source>
</evidence>
<dbReference type="PRINTS" id="PR00404">
    <property type="entry name" value="MADSDOMAIN"/>
</dbReference>
<dbReference type="Pfam" id="PF00319">
    <property type="entry name" value="SRF-TF"/>
    <property type="match status" value="1"/>
</dbReference>
<dbReference type="EMBL" id="CAWUPB010001184">
    <property type="protein sequence ID" value="CAK7351569.1"/>
    <property type="molecule type" value="Genomic_DNA"/>
</dbReference>
<evidence type="ECO:0000256" key="5">
    <source>
        <dbReference type="ARBA" id="ARBA00022583"/>
    </source>
</evidence>
<keyword evidence="4" id="KW-1003">Cell membrane</keyword>
<dbReference type="InterPro" id="IPR045063">
    <property type="entry name" value="Dynamin_N"/>
</dbReference>
<dbReference type="InterPro" id="IPR036879">
    <property type="entry name" value="TF_MADSbox_sf"/>
</dbReference>
<dbReference type="InterPro" id="IPR031692">
    <property type="entry name" value="EHD_N"/>
</dbReference>
<dbReference type="InterPro" id="IPR000261">
    <property type="entry name" value="EH_dom"/>
</dbReference>
<keyword evidence="12" id="KW-0472">Membrane</keyword>
<dbReference type="InterPro" id="IPR040990">
    <property type="entry name" value="DUF5600"/>
</dbReference>
<evidence type="ECO:0000259" key="20">
    <source>
        <dbReference type="PROSITE" id="PS51718"/>
    </source>
</evidence>
<dbReference type="Pfam" id="PF16880">
    <property type="entry name" value="EHD_N"/>
    <property type="match status" value="1"/>
</dbReference>
<dbReference type="SMART" id="SM00054">
    <property type="entry name" value="EFh"/>
    <property type="match status" value="2"/>
</dbReference>
<dbReference type="InterPro" id="IPR008700">
    <property type="entry name" value="TypeIII_avirulence_cleave"/>
</dbReference>
<dbReference type="PROSITE" id="PS50222">
    <property type="entry name" value="EF_HAND_2"/>
    <property type="match status" value="2"/>
</dbReference>
<dbReference type="Pfam" id="PF18150">
    <property type="entry name" value="DUF5600"/>
    <property type="match status" value="1"/>
</dbReference>
<comment type="subcellular location">
    <subcellularLocation>
        <location evidence="2">Cell membrane</location>
        <topology evidence="2">Peripheral membrane protein</topology>
        <orientation evidence="2">Cytoplasmic side</orientation>
    </subcellularLocation>
    <subcellularLocation>
        <location evidence="3">Endosome membrane</location>
        <topology evidence="3">Peripheral membrane protein</topology>
    </subcellularLocation>
    <subcellularLocation>
        <location evidence="1">Nucleus</location>
    </subcellularLocation>
</comment>
<evidence type="ECO:0000256" key="1">
    <source>
        <dbReference type="ARBA" id="ARBA00004123"/>
    </source>
</evidence>
<evidence type="ECO:0000256" key="3">
    <source>
        <dbReference type="ARBA" id="ARBA00004481"/>
    </source>
</evidence>
<dbReference type="FunFam" id="3.40.50.300:FF:000147">
    <property type="entry name" value="EH domain-containing protein 1"/>
    <property type="match status" value="1"/>
</dbReference>
<evidence type="ECO:0000256" key="13">
    <source>
        <dbReference type="ARBA" id="ARBA00023163"/>
    </source>
</evidence>
<dbReference type="InterPro" id="IPR002048">
    <property type="entry name" value="EF_hand_dom"/>
</dbReference>
<dbReference type="PROSITE" id="PS51718">
    <property type="entry name" value="G_DYNAMIN_2"/>
    <property type="match status" value="1"/>
</dbReference>
<dbReference type="CDD" id="cd09913">
    <property type="entry name" value="EHD"/>
    <property type="match status" value="1"/>
</dbReference>
<evidence type="ECO:0000259" key="18">
    <source>
        <dbReference type="PROSITE" id="PS50066"/>
    </source>
</evidence>
<keyword evidence="9" id="KW-0106">Calcium</keyword>
<feature type="domain" description="Dynamin-type G" evidence="20">
    <location>
        <begin position="572"/>
        <end position="807"/>
    </location>
</feature>
<evidence type="ECO:0000256" key="16">
    <source>
        <dbReference type="SAM" id="MobiDB-lite"/>
    </source>
</evidence>
<dbReference type="GO" id="GO:0016197">
    <property type="term" value="P:endosomal transport"/>
    <property type="evidence" value="ECO:0007669"/>
    <property type="project" value="TreeGrafter"/>
</dbReference>
<accession>A0AAV1SI88</accession>
<feature type="region of interest" description="Disordered" evidence="16">
    <location>
        <begin position="187"/>
        <end position="219"/>
    </location>
</feature>
<dbReference type="AlphaFoldDB" id="A0AAV1SI88"/>
<evidence type="ECO:0000256" key="15">
    <source>
        <dbReference type="SAM" id="Coils"/>
    </source>
</evidence>
<evidence type="ECO:0000256" key="2">
    <source>
        <dbReference type="ARBA" id="ARBA00004413"/>
    </source>
</evidence>
<feature type="region of interest" description="Disordered" evidence="16">
    <location>
        <begin position="85"/>
        <end position="150"/>
    </location>
</feature>
<dbReference type="GO" id="GO:0005634">
    <property type="term" value="C:nucleus"/>
    <property type="evidence" value="ECO:0007669"/>
    <property type="project" value="UniProtKB-SubCell"/>
</dbReference>
<dbReference type="SUPFAM" id="SSF52540">
    <property type="entry name" value="P-loop containing nucleoside triphosphate hydrolases"/>
    <property type="match status" value="1"/>
</dbReference>
<sequence>MAQRSHVPKFGGWDDDNVPYTAYFENARKEKSGVRMNPNDPEENPEAFMHARGSNMEDDVDFASGSYEGITAEKRNSERLKGHNAHWISPSDHQNLRSIASESGSEKSNSDHSLLQAKKTGLAAEGNKALTSSRHSRLRSGSTHPSDHDGELDLAQAREDFCSIEDNALTLQIFNLQTFTEDLQQLASGDETPPDKNGAQLSNPGKPVMATKAKKQSTGRQKIEIKKITNKSSLEVTFTKRRSGLFNKASELCVLTGAEAAVVVFSPGKKAFVFGYPSVDAVIDRYIRENTNEGRSVNTSTASRCDRVVQESREQYVEALAKKEEAKKRVEMMMKEGGKVGFGLDRFWWDLSIEEMGLEELEQYVASMEELKKNVGIRVDELEKASNSPSKFFALDSGLNAIHRFGADEGRGEMEIGKTGMSSYSKEQQQIYKEWFDLADSDGDGRITGNDATKFFSMSNLSRQELKQIWALADSKRQGFLGFTEFVTAMQLVSLAQAGHEVTSETIKTASNMEDIKLPSLEGIDALLVMPLNAVTSIIDGLKRLYTEKLKPLEVAYRFNDFVSPVLMNSDFDARPMVMLLGQYSTGKTTFIKHLLRCNYPGAHIGPEPTTDRFVVVMSGSDERSIPGNTVAVQADMPFSGLTSFGGAFLSKFECAQMPHPLLDEITIVDTPGVLSGEKQRTQRSYDFTGVISWFAAKCDLILLLFDPHKLDISDEFKRVIASLRGNDDKIRVVLNKADQVDTQQLMRVYGALMWSLGKVLNTPEVSRVYIGSFNDKPINAETASPMFCDLFEKEQNDLLMDLVDIPKKACDRRINEFVKRARAAKIHAYIISHLKKEMPAIMGKAKTQQRLIDNLEDEFAKVQREFHLPAGDFPNVEHFKEVLNGYNIDKFEKLKPKMIQAVDDMLGYEIPELLKGFRNPYA</sequence>
<keyword evidence="14" id="KW-0539">Nucleus</keyword>
<dbReference type="GO" id="GO:0005509">
    <property type="term" value="F:calcium ion binding"/>
    <property type="evidence" value="ECO:0007669"/>
    <property type="project" value="InterPro"/>
</dbReference>
<keyword evidence="6" id="KW-0479">Metal-binding</keyword>
<evidence type="ECO:0000256" key="9">
    <source>
        <dbReference type="ARBA" id="ARBA00022837"/>
    </source>
</evidence>
<dbReference type="CDD" id="cd00052">
    <property type="entry name" value="EH"/>
    <property type="match status" value="1"/>
</dbReference>
<evidence type="ECO:0000256" key="11">
    <source>
        <dbReference type="ARBA" id="ARBA00023125"/>
    </source>
</evidence>
<feature type="domain" description="MADS-box" evidence="18">
    <location>
        <begin position="218"/>
        <end position="278"/>
    </location>
</feature>
<feature type="domain" description="EF-hand" evidence="19">
    <location>
        <begin position="464"/>
        <end position="496"/>
    </location>
</feature>
<evidence type="ECO:0000256" key="10">
    <source>
        <dbReference type="ARBA" id="ARBA00023015"/>
    </source>
</evidence>
<dbReference type="GO" id="GO:0006897">
    <property type="term" value="P:endocytosis"/>
    <property type="evidence" value="ECO:0007669"/>
    <property type="project" value="UniProtKB-KW"/>
</dbReference>
<comment type="caution">
    <text evidence="21">The sequence shown here is derived from an EMBL/GenBank/DDBJ whole genome shotgun (WGS) entry which is preliminary data.</text>
</comment>
<reference evidence="21 22" key="1">
    <citation type="submission" date="2024-01" db="EMBL/GenBank/DDBJ databases">
        <authorList>
            <person name="Waweru B."/>
        </authorList>
    </citation>
    <scope>NUCLEOTIDE SEQUENCE [LARGE SCALE GENOMIC DNA]</scope>
</reference>
<evidence type="ECO:0000256" key="7">
    <source>
        <dbReference type="ARBA" id="ARBA00022741"/>
    </source>
</evidence>
<dbReference type="GO" id="GO:0051260">
    <property type="term" value="P:protein homooligomerization"/>
    <property type="evidence" value="ECO:0007669"/>
    <property type="project" value="UniProtKB-ARBA"/>
</dbReference>
<dbReference type="PROSITE" id="PS50066">
    <property type="entry name" value="MADS_BOX_2"/>
    <property type="match status" value="1"/>
</dbReference>
<name>A0AAV1SI88_9ROSI</name>
<dbReference type="Gene3D" id="3.40.50.300">
    <property type="entry name" value="P-loop containing nucleotide triphosphate hydrolases"/>
    <property type="match status" value="1"/>
</dbReference>
<evidence type="ECO:0000256" key="8">
    <source>
        <dbReference type="ARBA" id="ARBA00022753"/>
    </source>
</evidence>
<dbReference type="SMART" id="SM00432">
    <property type="entry name" value="MADS"/>
    <property type="match status" value="1"/>
</dbReference>
<dbReference type="InterPro" id="IPR027417">
    <property type="entry name" value="P-loop_NTPase"/>
</dbReference>
<dbReference type="SUPFAM" id="SSF47473">
    <property type="entry name" value="EF-hand"/>
    <property type="match status" value="1"/>
</dbReference>
<evidence type="ECO:0000256" key="4">
    <source>
        <dbReference type="ARBA" id="ARBA00022475"/>
    </source>
</evidence>
<dbReference type="FunFam" id="3.40.1810.10:FF:000006">
    <property type="entry name" value="Agamous-like MADS-box protein AGL62"/>
    <property type="match status" value="1"/>
</dbReference>
<evidence type="ECO:0000256" key="14">
    <source>
        <dbReference type="ARBA" id="ARBA00023242"/>
    </source>
</evidence>
<evidence type="ECO:0000256" key="6">
    <source>
        <dbReference type="ARBA" id="ARBA00022723"/>
    </source>
</evidence>
<feature type="coiled-coil region" evidence="15">
    <location>
        <begin position="309"/>
        <end position="336"/>
    </location>
</feature>
<proteinExistence type="predicted"/>
<feature type="compositionally biased region" description="Polar residues" evidence="16">
    <location>
        <begin position="129"/>
        <end position="144"/>
    </location>
</feature>
<dbReference type="Gene3D" id="3.40.1810.10">
    <property type="entry name" value="Transcription factor, MADS-box"/>
    <property type="match status" value="1"/>
</dbReference>
<dbReference type="Gene3D" id="1.10.238.10">
    <property type="entry name" value="EF-hand"/>
    <property type="match status" value="1"/>
</dbReference>
<gene>
    <name evidence="21" type="ORF">DCAF_LOCUS23919</name>
</gene>
<keyword evidence="7" id="KW-0547">Nucleotide-binding</keyword>
<dbReference type="Pfam" id="PF05627">
    <property type="entry name" value="AvrRpt-cleavage"/>
    <property type="match status" value="1"/>
</dbReference>
<dbReference type="InterPro" id="IPR011992">
    <property type="entry name" value="EF-hand-dom_pair"/>
</dbReference>
<evidence type="ECO:0000313" key="21">
    <source>
        <dbReference type="EMBL" id="CAK7351569.1"/>
    </source>
</evidence>
<dbReference type="GO" id="GO:0046983">
    <property type="term" value="F:protein dimerization activity"/>
    <property type="evidence" value="ECO:0007669"/>
    <property type="project" value="InterPro"/>
</dbReference>
<keyword evidence="22" id="KW-1185">Reference proteome</keyword>
<dbReference type="SMART" id="SM00027">
    <property type="entry name" value="EH"/>
    <property type="match status" value="1"/>
</dbReference>
<dbReference type="Pfam" id="PF00350">
    <property type="entry name" value="Dynamin_N"/>
    <property type="match status" value="1"/>
</dbReference>
<dbReference type="GO" id="GO:0010008">
    <property type="term" value="C:endosome membrane"/>
    <property type="evidence" value="ECO:0007669"/>
    <property type="project" value="UniProtKB-SubCell"/>
</dbReference>
<dbReference type="Gene3D" id="1.10.268.20">
    <property type="match status" value="1"/>
</dbReference>
<dbReference type="PANTHER" id="PTHR11216">
    <property type="entry name" value="EH DOMAIN"/>
    <property type="match status" value="1"/>
</dbReference>
<organism evidence="21 22">
    <name type="scientific">Dovyalis caffra</name>
    <dbReference type="NCBI Taxonomy" id="77055"/>
    <lineage>
        <taxon>Eukaryota</taxon>
        <taxon>Viridiplantae</taxon>
        <taxon>Streptophyta</taxon>
        <taxon>Embryophyta</taxon>
        <taxon>Tracheophyta</taxon>
        <taxon>Spermatophyta</taxon>
        <taxon>Magnoliopsida</taxon>
        <taxon>eudicotyledons</taxon>
        <taxon>Gunneridae</taxon>
        <taxon>Pentapetalae</taxon>
        <taxon>rosids</taxon>
        <taxon>fabids</taxon>
        <taxon>Malpighiales</taxon>
        <taxon>Salicaceae</taxon>
        <taxon>Flacourtieae</taxon>
        <taxon>Dovyalis</taxon>
    </lineage>
</organism>
<dbReference type="InterPro" id="IPR030381">
    <property type="entry name" value="G_DYNAMIN_dom"/>
</dbReference>
<dbReference type="GO" id="GO:0005886">
    <property type="term" value="C:plasma membrane"/>
    <property type="evidence" value="ECO:0007669"/>
    <property type="project" value="UniProtKB-SubCell"/>
</dbReference>
<keyword evidence="10" id="KW-0805">Transcription regulation</keyword>
<dbReference type="Proteomes" id="UP001314170">
    <property type="component" value="Unassembled WGS sequence"/>
</dbReference>
<evidence type="ECO:0000259" key="17">
    <source>
        <dbReference type="PROSITE" id="PS50031"/>
    </source>
</evidence>
<keyword evidence="5" id="KW-0254">Endocytosis</keyword>
<keyword evidence="13" id="KW-0804">Transcription</keyword>
<dbReference type="PANTHER" id="PTHR11216:SF138">
    <property type="entry name" value="EH DOMAIN-CONTAINING PROTEIN 2"/>
    <property type="match status" value="1"/>
</dbReference>
<feature type="compositionally biased region" description="Polar residues" evidence="16">
    <location>
        <begin position="91"/>
        <end position="103"/>
    </location>
</feature>
<dbReference type="PROSITE" id="PS50031">
    <property type="entry name" value="EH"/>
    <property type="match status" value="1"/>
</dbReference>
<dbReference type="SUPFAM" id="SSF55455">
    <property type="entry name" value="SRF-like"/>
    <property type="match status" value="1"/>
</dbReference>
<keyword evidence="15" id="KW-0175">Coiled coil</keyword>
<protein>
    <submittedName>
        <fullName evidence="21">Uncharacterized protein</fullName>
    </submittedName>
</protein>
<dbReference type="GO" id="GO:0003677">
    <property type="term" value="F:DNA binding"/>
    <property type="evidence" value="ECO:0007669"/>
    <property type="project" value="UniProtKB-KW"/>
</dbReference>
<dbReference type="Pfam" id="PF12763">
    <property type="entry name" value="EH"/>
    <property type="match status" value="1"/>
</dbReference>
<dbReference type="GO" id="GO:0005525">
    <property type="term" value="F:GTP binding"/>
    <property type="evidence" value="ECO:0007669"/>
    <property type="project" value="InterPro"/>
</dbReference>
<evidence type="ECO:0000259" key="19">
    <source>
        <dbReference type="PROSITE" id="PS50222"/>
    </source>
</evidence>
<keyword evidence="11" id="KW-0238">DNA-binding</keyword>
<keyword evidence="8" id="KW-0967">Endosome</keyword>
<evidence type="ECO:0000313" key="22">
    <source>
        <dbReference type="Proteomes" id="UP001314170"/>
    </source>
</evidence>